<comment type="caution">
    <text evidence="1">The sequence shown here is derived from an EMBL/GenBank/DDBJ whole genome shotgun (WGS) entry which is preliminary data.</text>
</comment>
<proteinExistence type="predicted"/>
<gene>
    <name evidence="1" type="ORF">S12H4_23155</name>
</gene>
<evidence type="ECO:0000313" key="1">
    <source>
        <dbReference type="EMBL" id="GAI81861.1"/>
    </source>
</evidence>
<dbReference type="EMBL" id="BARW01012227">
    <property type="protein sequence ID" value="GAI81861.1"/>
    <property type="molecule type" value="Genomic_DNA"/>
</dbReference>
<name>X1SRU0_9ZZZZ</name>
<reference evidence="1" key="1">
    <citation type="journal article" date="2014" name="Front. Microbiol.">
        <title>High frequency of phylogenetically diverse reductive dehalogenase-homologous genes in deep subseafloor sedimentary metagenomes.</title>
        <authorList>
            <person name="Kawai M."/>
            <person name="Futagami T."/>
            <person name="Toyoda A."/>
            <person name="Takaki Y."/>
            <person name="Nishi S."/>
            <person name="Hori S."/>
            <person name="Arai W."/>
            <person name="Tsubouchi T."/>
            <person name="Morono Y."/>
            <person name="Uchiyama I."/>
            <person name="Ito T."/>
            <person name="Fujiyama A."/>
            <person name="Inagaki F."/>
            <person name="Takami H."/>
        </authorList>
    </citation>
    <scope>NUCLEOTIDE SEQUENCE</scope>
    <source>
        <strain evidence="1">Expedition CK06-06</strain>
    </source>
</reference>
<dbReference type="AlphaFoldDB" id="X1SRU0"/>
<organism evidence="1">
    <name type="scientific">marine sediment metagenome</name>
    <dbReference type="NCBI Taxonomy" id="412755"/>
    <lineage>
        <taxon>unclassified sequences</taxon>
        <taxon>metagenomes</taxon>
        <taxon>ecological metagenomes</taxon>
    </lineage>
</organism>
<sequence length="75" mass="8734">MKEILSFSEIKKRYDAEWVLIGDPETCDDFSIKQGVVLWHSKDRDEVYRKAREIRPNHSAILYTGKLPDNVAVVL</sequence>
<accession>X1SRU0</accession>
<evidence type="ECO:0008006" key="2">
    <source>
        <dbReference type="Google" id="ProtNLM"/>
    </source>
</evidence>
<protein>
    <recommendedName>
        <fullName evidence="2">DUF5678 domain-containing protein</fullName>
    </recommendedName>
</protein>